<name>A0A8X7C4J0_9ARAC</name>
<proteinExistence type="predicted"/>
<dbReference type="EMBL" id="BMAV01009469">
    <property type="protein sequence ID" value="GFY53748.1"/>
    <property type="molecule type" value="Genomic_DNA"/>
</dbReference>
<accession>A0A8X7C4J0</accession>
<comment type="caution">
    <text evidence="1">The sequence shown here is derived from an EMBL/GenBank/DDBJ whole genome shotgun (WGS) entry which is preliminary data.</text>
</comment>
<reference evidence="1" key="1">
    <citation type="submission" date="2020-08" db="EMBL/GenBank/DDBJ databases">
        <title>Multicomponent nature underlies the extraordinary mechanical properties of spider dragline silk.</title>
        <authorList>
            <person name="Kono N."/>
            <person name="Nakamura H."/>
            <person name="Mori M."/>
            <person name="Yoshida Y."/>
            <person name="Ohtoshi R."/>
            <person name="Malay A.D."/>
            <person name="Moran D.A.P."/>
            <person name="Tomita M."/>
            <person name="Numata K."/>
            <person name="Arakawa K."/>
        </authorList>
    </citation>
    <scope>NUCLEOTIDE SEQUENCE</scope>
</reference>
<organism evidence="1 2">
    <name type="scientific">Trichonephila inaurata madagascariensis</name>
    <dbReference type="NCBI Taxonomy" id="2747483"/>
    <lineage>
        <taxon>Eukaryota</taxon>
        <taxon>Metazoa</taxon>
        <taxon>Ecdysozoa</taxon>
        <taxon>Arthropoda</taxon>
        <taxon>Chelicerata</taxon>
        <taxon>Arachnida</taxon>
        <taxon>Araneae</taxon>
        <taxon>Araneomorphae</taxon>
        <taxon>Entelegynae</taxon>
        <taxon>Araneoidea</taxon>
        <taxon>Nephilidae</taxon>
        <taxon>Trichonephila</taxon>
        <taxon>Trichonephila inaurata</taxon>
    </lineage>
</organism>
<gene>
    <name evidence="1" type="ORF">TNIN_70431</name>
</gene>
<protein>
    <submittedName>
        <fullName evidence="1">Uncharacterized protein</fullName>
    </submittedName>
</protein>
<evidence type="ECO:0000313" key="1">
    <source>
        <dbReference type="EMBL" id="GFY53748.1"/>
    </source>
</evidence>
<evidence type="ECO:0000313" key="2">
    <source>
        <dbReference type="Proteomes" id="UP000886998"/>
    </source>
</evidence>
<sequence length="92" mass="10223">MVIVANRNREKDAGCLAPLQQCGMSPLILGLHLSCTRLFRILRSRMVCHSEPTSRSPTEKCVVFSETLEPCFLVRAIQTGFSHPVGLVLRKA</sequence>
<keyword evidence="2" id="KW-1185">Reference proteome</keyword>
<dbReference type="Proteomes" id="UP000886998">
    <property type="component" value="Unassembled WGS sequence"/>
</dbReference>
<dbReference type="AlphaFoldDB" id="A0A8X7C4J0"/>